<proteinExistence type="predicted"/>
<evidence type="ECO:0000256" key="1">
    <source>
        <dbReference type="SAM" id="MobiDB-lite"/>
    </source>
</evidence>
<name>A0A0F7JWY7_9GAMM</name>
<sequence length="324" mass="37944">MTHFDKAAYTLEQHLKLLRQRGLEMADEGRARHYLANIGYYRLSAYTRACYQPGLDEHRFLPGTDFESVLDLYIFDRELRLLLLDAIERIEVTLRAQLANTLAEHHGPHGYLDPALFDTRYRHHWLIDKLDREAQSRQVETFLAHYRSKYTAAPPQPPIWMAVELLSFKEVSTLFANLRLPADTQRIEAHFGWKFPLLRSWFRSLSDLRNHCAHHARVWNREFGSRPEMPRRLTRPWPQIPPAIPAGSSEHPEQRIDPRRRLYAQLVVIETLMQVACPESRWAERLAQLLQRHPAPSRPHMGFPPEWDKDAFWQAALARNGGAV</sequence>
<dbReference type="EMBL" id="CP011412">
    <property type="protein sequence ID" value="AKH19894.1"/>
    <property type="molecule type" value="Genomic_DNA"/>
</dbReference>
<protein>
    <recommendedName>
        <fullName evidence="4">Abi family protein</fullName>
    </recommendedName>
</protein>
<reference evidence="2 3" key="1">
    <citation type="journal article" date="2015" name="Genome Announc.">
        <title>Complete Genome Sequence of Sedimenticola thiotaurini Strain SIP-G1, a Polyphosphate- and Polyhydroxyalkanoate-Accumulating Sulfur-Oxidizing Gammaproteobacterium Isolated from Salt Marsh Sediments.</title>
        <authorList>
            <person name="Flood B.E."/>
            <person name="Jones D.S."/>
            <person name="Bailey J.V."/>
        </authorList>
    </citation>
    <scope>NUCLEOTIDE SEQUENCE [LARGE SCALE GENOMIC DNA]</scope>
    <source>
        <strain evidence="2 3">SIP-G1</strain>
    </source>
</reference>
<organism evidence="2 3">
    <name type="scientific">Sedimenticola thiotaurini</name>
    <dbReference type="NCBI Taxonomy" id="1543721"/>
    <lineage>
        <taxon>Bacteria</taxon>
        <taxon>Pseudomonadati</taxon>
        <taxon>Pseudomonadota</taxon>
        <taxon>Gammaproteobacteria</taxon>
        <taxon>Chromatiales</taxon>
        <taxon>Sedimenticolaceae</taxon>
        <taxon>Sedimenticola</taxon>
    </lineage>
</organism>
<evidence type="ECO:0000313" key="2">
    <source>
        <dbReference type="EMBL" id="AKH19894.1"/>
    </source>
</evidence>
<keyword evidence="3" id="KW-1185">Reference proteome</keyword>
<evidence type="ECO:0000313" key="3">
    <source>
        <dbReference type="Proteomes" id="UP000034410"/>
    </source>
</evidence>
<evidence type="ECO:0008006" key="4">
    <source>
        <dbReference type="Google" id="ProtNLM"/>
    </source>
</evidence>
<dbReference type="Proteomes" id="UP000034410">
    <property type="component" value="Chromosome"/>
</dbReference>
<feature type="region of interest" description="Disordered" evidence="1">
    <location>
        <begin position="234"/>
        <end position="254"/>
    </location>
</feature>
<dbReference type="Pfam" id="PF07751">
    <property type="entry name" value="Abi_2"/>
    <property type="match status" value="1"/>
</dbReference>
<dbReference type="KEGG" id="seds:AAY24_05495"/>
<dbReference type="InterPro" id="IPR011664">
    <property type="entry name" value="Abi_system_AbiD/AbiF-like"/>
</dbReference>
<dbReference type="PATRIC" id="fig|1543721.4.peg.1137"/>
<gene>
    <name evidence="2" type="ORF">AAY24_05495</name>
</gene>
<dbReference type="AlphaFoldDB" id="A0A0F7JWY7"/>
<dbReference type="RefSeq" id="WP_046858829.1">
    <property type="nucleotide sequence ID" value="NZ_CP011412.1"/>
</dbReference>
<accession>A0A0F7JWY7</accession>